<dbReference type="SUPFAM" id="SSF52540">
    <property type="entry name" value="P-loop containing nucleoside triphosphate hydrolases"/>
    <property type="match status" value="1"/>
</dbReference>
<dbReference type="Proteomes" id="UP000011593">
    <property type="component" value="Unassembled WGS sequence"/>
</dbReference>
<organism evidence="1 2">
    <name type="scientific">Natrinema pellirubrum (strain DSM 15624 / CIP 106293 / JCM 10476 / NCIMB 786 / 157)</name>
    <dbReference type="NCBI Taxonomy" id="797303"/>
    <lineage>
        <taxon>Archaea</taxon>
        <taxon>Methanobacteriati</taxon>
        <taxon>Methanobacteriota</taxon>
        <taxon>Stenosarchaea group</taxon>
        <taxon>Halobacteria</taxon>
        <taxon>Halobacteriales</taxon>
        <taxon>Natrialbaceae</taxon>
        <taxon>Natrinema</taxon>
    </lineage>
</organism>
<dbReference type="InterPro" id="IPR027417">
    <property type="entry name" value="P-loop_NTPase"/>
</dbReference>
<dbReference type="EMBL" id="AOIE01000094">
    <property type="protein sequence ID" value="ELY72151.1"/>
    <property type="molecule type" value="Genomic_DNA"/>
</dbReference>
<proteinExistence type="predicted"/>
<comment type="caution">
    <text evidence="1">The sequence shown here is derived from an EMBL/GenBank/DDBJ whole genome shotgun (WGS) entry which is preliminary data.</text>
</comment>
<sequence>MDLEDVETEFQRALETQLIDRVDDERAEPLTNALEPWDSFVHDLYGLETAVTEPDELASAEHEWMTTQTEREAIEAILDTWVARVDSQITEPVPRKHMRSALVDAYRTAMREYETAVAGTDLADEALLASVRDLRERLASLPNDRAGLNVYKSLSEFERVTALFDTRPEYVPMPAVRESEPPRRERLPDRVADARAELLRLLEGGTDVVTVSGDGGAGKSRLLAATGQMLDAQSDCEVFFVNTPEPEPLPADRDVVLFIDDAGRLDMDYFIRQAVEEHRDESTRDVDVQVVAATRSAYERSVSRFVDGLGSVTTRTLWVNPPTERSLVQLLEPYDTDEEIAAQIVQQADGNPFFVLLLAKLAADTEADPLTLERALSNVVGEMTSTEGDLQRVAEVDPAQVVERLLKWIAVHYEYVEPSDESLLTDDLPALDSGLARRDQLDSLTDAGYLDRKGKATDPEFTYTHRYDVVADFLRIKVLDAQQFRTYARSDTVQRKATEVARGIADLESSPLLDLYPEVRETIHAVSGQLASEIANADLPLNTILDAERYLMAVAPSAVPIAELRAKVVGGLRSDSLGDHAFRFAGRLLHEVGDGVSVDEATEWVTHMGILADEGELSTAEYGQVLSHAVRNYGAIGALEAVDDVVATIQNLPRENTSPEFAVALGNAANIYARARAFDRVETTLAELRVLDDHYHDDKTCDALAMGLMNAAGGYGAVGEFEQVERIRSEVDTLYRARPETDTARYYGMLLANAIADYGNRDQFDSVTRYRSELDSLAESESTPALRREYAIGLYNAVSHYARDENFEQATEVVSELEDLYASSDEATVRDELADALAELTAYVGTDHRTRAEHVCSKLQELYDATSDGAVAEATAKAIANTIEVYRRTEQWDNLNAALDDVRRLYGDFPNTEIARILSRALLAAIASYAKTTEWEQVDETLTELDDLHTSHPTESVREDLVGGLLYATEASLKAGCVDEVDDYLSDLRALGEAHGDLSTLVGSDRFQGSMRELVAASLRVDPNTTAAVLNLLPEVCDGSALIATRTECERAVYEAVEHDEISTATYRRLLDYL</sequence>
<gene>
    <name evidence="1" type="ORF">C488_15317</name>
</gene>
<dbReference type="AlphaFoldDB" id="L9YEN9"/>
<dbReference type="PATRIC" id="fig|797303.5.peg.3052"/>
<name>L9YEN9_NATP1</name>
<dbReference type="InterPro" id="IPR016024">
    <property type="entry name" value="ARM-type_fold"/>
</dbReference>
<accession>L9YEN9</accession>
<reference evidence="1 2" key="1">
    <citation type="journal article" date="2014" name="PLoS Genet.">
        <title>Phylogenetically driven sequencing of extremely halophilic archaea reveals strategies for static and dynamic osmo-response.</title>
        <authorList>
            <person name="Becker E.A."/>
            <person name="Seitzer P.M."/>
            <person name="Tritt A."/>
            <person name="Larsen D."/>
            <person name="Krusor M."/>
            <person name="Yao A.I."/>
            <person name="Wu D."/>
            <person name="Madern D."/>
            <person name="Eisen J.A."/>
            <person name="Darling A.E."/>
            <person name="Facciotti M.T."/>
        </authorList>
    </citation>
    <scope>NUCLEOTIDE SEQUENCE [LARGE SCALE GENOMIC DNA]</scope>
    <source>
        <strain evidence="1 2">DSM 15624</strain>
    </source>
</reference>
<protein>
    <submittedName>
        <fullName evidence="1">Uncharacterized protein</fullName>
    </submittedName>
</protein>
<keyword evidence="2" id="KW-1185">Reference proteome</keyword>
<evidence type="ECO:0000313" key="2">
    <source>
        <dbReference type="Proteomes" id="UP000011593"/>
    </source>
</evidence>
<dbReference type="SUPFAM" id="SSF48371">
    <property type="entry name" value="ARM repeat"/>
    <property type="match status" value="1"/>
</dbReference>
<evidence type="ECO:0000313" key="1">
    <source>
        <dbReference type="EMBL" id="ELY72151.1"/>
    </source>
</evidence>